<feature type="compositionally biased region" description="Basic and acidic residues" evidence="1">
    <location>
        <begin position="123"/>
        <end position="137"/>
    </location>
</feature>
<feature type="compositionally biased region" description="Basic residues" evidence="1">
    <location>
        <begin position="284"/>
        <end position="293"/>
    </location>
</feature>
<dbReference type="AlphaFoldDB" id="A0A8S1H020"/>
<gene>
    <name evidence="2" type="ORF">CAUJ_LOCUS4830</name>
</gene>
<accession>A0A8S1H020</accession>
<feature type="region of interest" description="Disordered" evidence="1">
    <location>
        <begin position="1"/>
        <end position="137"/>
    </location>
</feature>
<name>A0A8S1H020_9PELO</name>
<sequence length="314" mass="35045">MLALRDLFQRAAAAPPRSPTPPPRPQAPASPPTSPPRPFAQVDRNNAEEWRNLEALERRQAANILLPRNPQEQRGSANQQPSAPGIAAPPSGQHRPGFGSNLSRSNQKSVQDSEDEAPQPPQNRREAFIQRQRDREAYYRRQSFREPSGASQEQNFNRSFAAPQQRPPLTGSVALQMDRHGNVLFRQRQQPPLTGSVALQMDRHGNISYQPGQQPPLTGSAALQTDSHGNVSFRQRQEGPAAGFGSQQEPRGFGRALRFQGQPSGFGFQQRQPNVNNFSNRAGRQSRRGRPRRGNNFMRAIQSPPPDTDKRNQK</sequence>
<evidence type="ECO:0000313" key="3">
    <source>
        <dbReference type="Proteomes" id="UP000835052"/>
    </source>
</evidence>
<comment type="caution">
    <text evidence="2">The sequence shown here is derived from an EMBL/GenBank/DDBJ whole genome shotgun (WGS) entry which is preliminary data.</text>
</comment>
<feature type="compositionally biased region" description="Basic and acidic residues" evidence="1">
    <location>
        <begin position="45"/>
        <end position="60"/>
    </location>
</feature>
<feature type="compositionally biased region" description="Pro residues" evidence="1">
    <location>
        <begin position="16"/>
        <end position="38"/>
    </location>
</feature>
<evidence type="ECO:0000256" key="1">
    <source>
        <dbReference type="SAM" id="MobiDB-lite"/>
    </source>
</evidence>
<evidence type="ECO:0000313" key="2">
    <source>
        <dbReference type="EMBL" id="CAD6188911.1"/>
    </source>
</evidence>
<feature type="compositionally biased region" description="Low complexity" evidence="1">
    <location>
        <begin position="79"/>
        <end position="93"/>
    </location>
</feature>
<dbReference type="EMBL" id="CAJGYM010000009">
    <property type="protein sequence ID" value="CAD6188911.1"/>
    <property type="molecule type" value="Genomic_DNA"/>
</dbReference>
<feature type="region of interest" description="Disordered" evidence="1">
    <location>
        <begin position="257"/>
        <end position="314"/>
    </location>
</feature>
<reference evidence="2" key="1">
    <citation type="submission" date="2020-10" db="EMBL/GenBank/DDBJ databases">
        <authorList>
            <person name="Kikuchi T."/>
        </authorList>
    </citation>
    <scope>NUCLEOTIDE SEQUENCE</scope>
    <source>
        <strain evidence="2">NKZ352</strain>
    </source>
</reference>
<feature type="compositionally biased region" description="Polar residues" evidence="1">
    <location>
        <begin position="100"/>
        <end position="110"/>
    </location>
</feature>
<proteinExistence type="predicted"/>
<organism evidence="2 3">
    <name type="scientific">Caenorhabditis auriculariae</name>
    <dbReference type="NCBI Taxonomy" id="2777116"/>
    <lineage>
        <taxon>Eukaryota</taxon>
        <taxon>Metazoa</taxon>
        <taxon>Ecdysozoa</taxon>
        <taxon>Nematoda</taxon>
        <taxon>Chromadorea</taxon>
        <taxon>Rhabditida</taxon>
        <taxon>Rhabditina</taxon>
        <taxon>Rhabditomorpha</taxon>
        <taxon>Rhabditoidea</taxon>
        <taxon>Rhabditidae</taxon>
        <taxon>Peloderinae</taxon>
        <taxon>Caenorhabditis</taxon>
    </lineage>
</organism>
<feature type="compositionally biased region" description="Low complexity" evidence="1">
    <location>
        <begin position="258"/>
        <end position="273"/>
    </location>
</feature>
<keyword evidence="3" id="KW-1185">Reference proteome</keyword>
<protein>
    <submittedName>
        <fullName evidence="2">Uncharacterized protein</fullName>
    </submittedName>
</protein>
<dbReference type="Proteomes" id="UP000835052">
    <property type="component" value="Unassembled WGS sequence"/>
</dbReference>